<evidence type="ECO:0000313" key="5">
    <source>
        <dbReference type="EMBL" id="TCS40680.1"/>
    </source>
</evidence>
<dbReference type="GO" id="GO:0000155">
    <property type="term" value="F:phosphorelay sensor kinase activity"/>
    <property type="evidence" value="ECO:0007669"/>
    <property type="project" value="InterPro"/>
</dbReference>
<dbReference type="PANTHER" id="PTHR43065:SF50">
    <property type="entry name" value="HISTIDINE KINASE"/>
    <property type="match status" value="1"/>
</dbReference>
<dbReference type="InterPro" id="IPR003594">
    <property type="entry name" value="HATPase_dom"/>
</dbReference>
<dbReference type="RefSeq" id="WP_132701658.1">
    <property type="nucleotide sequence ID" value="NZ_SLZR01000008.1"/>
</dbReference>
<proteinExistence type="predicted"/>
<dbReference type="PROSITE" id="PS50109">
    <property type="entry name" value="HIS_KIN"/>
    <property type="match status" value="1"/>
</dbReference>
<dbReference type="SUPFAM" id="SSF55874">
    <property type="entry name" value="ATPase domain of HSP90 chaperone/DNA topoisomerase II/histidine kinase"/>
    <property type="match status" value="1"/>
</dbReference>
<comment type="caution">
    <text evidence="5">The sequence shown here is derived from an EMBL/GenBank/DDBJ whole genome shotgun (WGS) entry which is preliminary data.</text>
</comment>
<dbReference type="OrthoDB" id="1931120at2"/>
<name>A0A4R3I6I5_9GAMM</name>
<protein>
    <recommendedName>
        <fullName evidence="2">histidine kinase</fullName>
        <ecNumber evidence="2">2.7.13.3</ecNumber>
    </recommendedName>
</protein>
<keyword evidence="3" id="KW-0597">Phosphoprotein</keyword>
<evidence type="ECO:0000313" key="6">
    <source>
        <dbReference type="Proteomes" id="UP000295793"/>
    </source>
</evidence>
<dbReference type="AlphaFoldDB" id="A0A4R3I6I5"/>
<evidence type="ECO:0000256" key="3">
    <source>
        <dbReference type="ARBA" id="ARBA00022553"/>
    </source>
</evidence>
<dbReference type="SUPFAM" id="SSF47384">
    <property type="entry name" value="Homodimeric domain of signal transducing histidine kinase"/>
    <property type="match status" value="1"/>
</dbReference>
<dbReference type="InterPro" id="IPR003661">
    <property type="entry name" value="HisK_dim/P_dom"/>
</dbReference>
<organism evidence="5 6">
    <name type="scientific">Reinekea marinisedimentorum</name>
    <dbReference type="NCBI Taxonomy" id="230495"/>
    <lineage>
        <taxon>Bacteria</taxon>
        <taxon>Pseudomonadati</taxon>
        <taxon>Pseudomonadota</taxon>
        <taxon>Gammaproteobacteria</taxon>
        <taxon>Oceanospirillales</taxon>
        <taxon>Saccharospirillaceae</taxon>
        <taxon>Reinekea</taxon>
    </lineage>
</organism>
<evidence type="ECO:0000256" key="1">
    <source>
        <dbReference type="ARBA" id="ARBA00000085"/>
    </source>
</evidence>
<evidence type="ECO:0000256" key="2">
    <source>
        <dbReference type="ARBA" id="ARBA00012438"/>
    </source>
</evidence>
<dbReference type="EMBL" id="SLZR01000008">
    <property type="protein sequence ID" value="TCS40680.1"/>
    <property type="molecule type" value="Genomic_DNA"/>
</dbReference>
<dbReference type="InterPro" id="IPR036097">
    <property type="entry name" value="HisK_dim/P_sf"/>
</dbReference>
<keyword evidence="6" id="KW-1185">Reference proteome</keyword>
<accession>A0A4R3I6I5</accession>
<dbReference type="InterPro" id="IPR005467">
    <property type="entry name" value="His_kinase_dom"/>
</dbReference>
<feature type="domain" description="Histidine kinase" evidence="4">
    <location>
        <begin position="141"/>
        <end position="384"/>
    </location>
</feature>
<dbReference type="CDD" id="cd00082">
    <property type="entry name" value="HisKA"/>
    <property type="match status" value="1"/>
</dbReference>
<dbReference type="InterPro" id="IPR004358">
    <property type="entry name" value="Sig_transdc_His_kin-like_C"/>
</dbReference>
<dbReference type="InterPro" id="IPR036890">
    <property type="entry name" value="HATPase_C_sf"/>
</dbReference>
<dbReference type="EC" id="2.7.13.3" evidence="2"/>
<gene>
    <name evidence="5" type="ORF">BCF53_10836</name>
</gene>
<dbReference type="SMART" id="SM00387">
    <property type="entry name" value="HATPase_c"/>
    <property type="match status" value="1"/>
</dbReference>
<sequence>MAKFVVVSSSLGCSEDKLNEGWQLKTADDSQQLPALVEDAQLCVVDSNSAGNTESKSKMFALLAEKNIHSLVVVRDPADYPLLKPFISERLEAYPAELLDQLYGRVSSLCTALSAEEQLTEMQNQLVRSEKMAALGQLAAGVAHEINNPLGFISSNMNLLGRYSSMIRDEMTSLEEFLAKEETGMAVLQYNIWKSESKFTQCMEDVDEVIEESKDGLVRMREIVRDLKEYTHIGNQSFEATDINKLLNSTVNLLRNEIKYKANVNFDLEEVGVIDAIPSQLSQVFVNIIMNACQAIEDFGDLTIATEASGDSVEISIKDTGTGIEKEQLEKVFEPFFTTKPVGKGTGIGLAITRSIVERHAGSIRVYSMVGEGTTFVVRLPIHQQQTDEASVEFE</sequence>
<comment type="catalytic activity">
    <reaction evidence="1">
        <text>ATP + protein L-histidine = ADP + protein N-phospho-L-histidine.</text>
        <dbReference type="EC" id="2.7.13.3"/>
    </reaction>
</comment>
<dbReference type="PRINTS" id="PR00344">
    <property type="entry name" value="BCTRLSENSOR"/>
</dbReference>
<dbReference type="Proteomes" id="UP000295793">
    <property type="component" value="Unassembled WGS sequence"/>
</dbReference>
<dbReference type="Pfam" id="PF02518">
    <property type="entry name" value="HATPase_c"/>
    <property type="match status" value="1"/>
</dbReference>
<reference evidence="5 6" key="1">
    <citation type="submission" date="2019-03" db="EMBL/GenBank/DDBJ databases">
        <title>Genomic Encyclopedia of Archaeal and Bacterial Type Strains, Phase II (KMG-II): from individual species to whole genera.</title>
        <authorList>
            <person name="Goeker M."/>
        </authorList>
    </citation>
    <scope>NUCLEOTIDE SEQUENCE [LARGE SCALE GENOMIC DNA]</scope>
    <source>
        <strain evidence="5 6">DSM 15388</strain>
    </source>
</reference>
<dbReference type="Gene3D" id="1.10.287.130">
    <property type="match status" value="1"/>
</dbReference>
<evidence type="ECO:0000259" key="4">
    <source>
        <dbReference type="PROSITE" id="PS50109"/>
    </source>
</evidence>
<dbReference type="Gene3D" id="3.30.565.10">
    <property type="entry name" value="Histidine kinase-like ATPase, C-terminal domain"/>
    <property type="match status" value="1"/>
</dbReference>
<dbReference type="PANTHER" id="PTHR43065">
    <property type="entry name" value="SENSOR HISTIDINE KINASE"/>
    <property type="match status" value="1"/>
</dbReference>